<feature type="domain" description="VanZ-like" evidence="2">
    <location>
        <begin position="6"/>
        <end position="133"/>
    </location>
</feature>
<dbReference type="PIRSF" id="PIRSF019083">
    <property type="entry name" value="UCP019083_VanZ"/>
    <property type="match status" value="1"/>
</dbReference>
<dbReference type="PANTHER" id="PTHR28008">
    <property type="entry name" value="DOMAIN PROTEIN, PUTATIVE (AFU_ORTHOLOGUE AFUA_3G10980)-RELATED"/>
    <property type="match status" value="1"/>
</dbReference>
<sequence length="148" mass="16994">MKKLKWILVILWMVIIFAFSSQEAALSNGKSEFVIQMFQTLGLDLNKIFGGQANFVVRKISHFMEYFILGVLLFNAAKGKFKLRKLSLFLILIVFLYSCSDEFHQLFVSGRTSRIRDILIDTAGGIVGFFLCYYISNRNGRKKACQKT</sequence>
<keyword evidence="1" id="KW-0812">Transmembrane</keyword>
<comment type="caution">
    <text evidence="3">The sequence shown here is derived from an EMBL/GenBank/DDBJ whole genome shotgun (WGS) entry which is preliminary data.</text>
</comment>
<proteinExistence type="predicted"/>
<name>A0ABV4E1I7_9CLOT</name>
<dbReference type="Proteomes" id="UP001565220">
    <property type="component" value="Unassembled WGS sequence"/>
</dbReference>
<keyword evidence="4" id="KW-1185">Reference proteome</keyword>
<evidence type="ECO:0000313" key="3">
    <source>
        <dbReference type="EMBL" id="MEY8765025.1"/>
    </source>
</evidence>
<keyword evidence="1" id="KW-1133">Transmembrane helix</keyword>
<reference evidence="3 4" key="1">
    <citation type="submission" date="2024-08" db="EMBL/GenBank/DDBJ databases">
        <title>Clostridium lapicellarii sp. nov., and Clostridium renhuaiense sp. nov., two species isolated from the mud in a fermentation cellar used for producing sauce-flavour Chinese liquors.</title>
        <authorList>
            <person name="Yang F."/>
            <person name="Wang H."/>
            <person name="Chen L.Q."/>
            <person name="Zhou N."/>
            <person name="Lu J.J."/>
            <person name="Pu X.X."/>
            <person name="Wan B."/>
            <person name="Wang L."/>
            <person name="Liu S.J."/>
        </authorList>
    </citation>
    <scope>NUCLEOTIDE SEQUENCE [LARGE SCALE GENOMIC DNA]</scope>
    <source>
        <strain evidence="3 4">MT-113</strain>
    </source>
</reference>
<evidence type="ECO:0000256" key="1">
    <source>
        <dbReference type="SAM" id="Phobius"/>
    </source>
</evidence>
<protein>
    <submittedName>
        <fullName evidence="3">VanZ family protein</fullName>
    </submittedName>
</protein>
<accession>A0ABV4E1I7</accession>
<dbReference type="Pfam" id="PF04892">
    <property type="entry name" value="VanZ"/>
    <property type="match status" value="1"/>
</dbReference>
<dbReference type="EMBL" id="JBGFFE010000042">
    <property type="protein sequence ID" value="MEY8765025.1"/>
    <property type="molecule type" value="Genomic_DNA"/>
</dbReference>
<feature type="transmembrane region" description="Helical" evidence="1">
    <location>
        <begin position="53"/>
        <end position="74"/>
    </location>
</feature>
<feature type="transmembrane region" description="Helical" evidence="1">
    <location>
        <begin position="118"/>
        <end position="136"/>
    </location>
</feature>
<evidence type="ECO:0000259" key="2">
    <source>
        <dbReference type="Pfam" id="PF04892"/>
    </source>
</evidence>
<evidence type="ECO:0000313" key="4">
    <source>
        <dbReference type="Proteomes" id="UP001565220"/>
    </source>
</evidence>
<gene>
    <name evidence="3" type="ORF">AB8S09_15495</name>
</gene>
<dbReference type="PANTHER" id="PTHR28008:SF1">
    <property type="entry name" value="DOMAIN PROTEIN, PUTATIVE (AFU_ORTHOLOGUE AFUA_3G10980)-RELATED"/>
    <property type="match status" value="1"/>
</dbReference>
<organism evidence="3 4">
    <name type="scientific">Clostridium lapidicellarium</name>
    <dbReference type="NCBI Taxonomy" id="3240931"/>
    <lineage>
        <taxon>Bacteria</taxon>
        <taxon>Bacillati</taxon>
        <taxon>Bacillota</taxon>
        <taxon>Clostridia</taxon>
        <taxon>Eubacteriales</taxon>
        <taxon>Clostridiaceae</taxon>
        <taxon>Clostridium</taxon>
    </lineage>
</organism>
<dbReference type="InterPro" id="IPR016747">
    <property type="entry name" value="Phosphotransbutyrylase"/>
</dbReference>
<dbReference type="InterPro" id="IPR006976">
    <property type="entry name" value="VanZ-like"/>
</dbReference>
<feature type="transmembrane region" description="Helical" evidence="1">
    <location>
        <begin position="86"/>
        <end position="106"/>
    </location>
</feature>
<keyword evidence="1" id="KW-0472">Membrane</keyword>
<dbReference type="RefSeq" id="WP_369869510.1">
    <property type="nucleotide sequence ID" value="NZ_JBGFFE010000042.1"/>
</dbReference>
<dbReference type="NCBIfam" id="NF037970">
    <property type="entry name" value="vanZ_1"/>
    <property type="match status" value="1"/>
</dbReference>